<name>A0A9J6BJJ2_POLVA</name>
<accession>A0A9J6BJJ2</accession>
<gene>
    <name evidence="9" type="ORF">PVAND_000262</name>
</gene>
<keyword evidence="4" id="KW-0498">Mitosis</keyword>
<comment type="caution">
    <text evidence="9">The sequence shown here is derived from an EMBL/GenBank/DDBJ whole genome shotgun (WGS) entry which is preliminary data.</text>
</comment>
<evidence type="ECO:0000256" key="7">
    <source>
        <dbReference type="SAM" id="MobiDB-lite"/>
    </source>
</evidence>
<dbReference type="AlphaFoldDB" id="A0A9J6BJJ2"/>
<keyword evidence="3" id="KW-0132">Cell division</keyword>
<proteinExistence type="inferred from homology"/>
<dbReference type="GO" id="GO:0007094">
    <property type="term" value="P:mitotic spindle assembly checkpoint signaling"/>
    <property type="evidence" value="ECO:0007669"/>
    <property type="project" value="TreeGrafter"/>
</dbReference>
<dbReference type="InterPro" id="IPR036570">
    <property type="entry name" value="HORMA_dom_sf"/>
</dbReference>
<dbReference type="GO" id="GO:0051301">
    <property type="term" value="P:cell division"/>
    <property type="evidence" value="ECO:0007669"/>
    <property type="project" value="UniProtKB-KW"/>
</dbReference>
<dbReference type="EMBL" id="JADBJN010000003">
    <property type="protein sequence ID" value="KAG5669973.1"/>
    <property type="molecule type" value="Genomic_DNA"/>
</dbReference>
<evidence type="ECO:0000256" key="3">
    <source>
        <dbReference type="ARBA" id="ARBA00022618"/>
    </source>
</evidence>
<dbReference type="GO" id="GO:0005737">
    <property type="term" value="C:cytoplasm"/>
    <property type="evidence" value="ECO:0007669"/>
    <property type="project" value="TreeGrafter"/>
</dbReference>
<dbReference type="GO" id="GO:0000776">
    <property type="term" value="C:kinetochore"/>
    <property type="evidence" value="ECO:0007669"/>
    <property type="project" value="TreeGrafter"/>
</dbReference>
<comment type="subcellular location">
    <subcellularLocation>
        <location evidence="1">Nucleus</location>
    </subcellularLocation>
</comment>
<dbReference type="PANTHER" id="PTHR11842:SF11">
    <property type="entry name" value="MITOTIC SPINDLE ASSEMBLY CHECKPOINT PROTEIN MAD2A"/>
    <property type="match status" value="1"/>
</dbReference>
<evidence type="ECO:0000256" key="5">
    <source>
        <dbReference type="ARBA" id="ARBA00023242"/>
    </source>
</evidence>
<dbReference type="Pfam" id="PF02301">
    <property type="entry name" value="HORMA"/>
    <property type="match status" value="1"/>
</dbReference>
<keyword evidence="10" id="KW-1185">Reference proteome</keyword>
<dbReference type="InterPro" id="IPR045091">
    <property type="entry name" value="Mad2-like"/>
</dbReference>
<dbReference type="PANTHER" id="PTHR11842">
    <property type="entry name" value="MITOTIC SPINDLE ASSEMBLY CHECKPOINT PROTEIN MAD2"/>
    <property type="match status" value="1"/>
</dbReference>
<evidence type="ECO:0000256" key="2">
    <source>
        <dbReference type="ARBA" id="ARBA00010348"/>
    </source>
</evidence>
<evidence type="ECO:0000256" key="6">
    <source>
        <dbReference type="ARBA" id="ARBA00023306"/>
    </source>
</evidence>
<evidence type="ECO:0000313" key="10">
    <source>
        <dbReference type="Proteomes" id="UP001107558"/>
    </source>
</evidence>
<evidence type="ECO:0000256" key="1">
    <source>
        <dbReference type="ARBA" id="ARBA00004123"/>
    </source>
</evidence>
<reference evidence="9" key="1">
    <citation type="submission" date="2021-03" db="EMBL/GenBank/DDBJ databases">
        <title>Chromosome level genome of the anhydrobiotic midge Polypedilum vanderplanki.</title>
        <authorList>
            <person name="Yoshida Y."/>
            <person name="Kikawada T."/>
            <person name="Gusev O."/>
        </authorList>
    </citation>
    <scope>NUCLEOTIDE SEQUENCE</scope>
    <source>
        <strain evidence="9">NIAS01</strain>
        <tissue evidence="9">Whole body or cell culture</tissue>
    </source>
</reference>
<keyword evidence="5" id="KW-0539">Nucleus</keyword>
<dbReference type="Gene3D" id="3.30.900.10">
    <property type="entry name" value="HORMA domain"/>
    <property type="match status" value="1"/>
</dbReference>
<keyword evidence="6" id="KW-0131">Cell cycle</keyword>
<evidence type="ECO:0000259" key="8">
    <source>
        <dbReference type="PROSITE" id="PS50815"/>
    </source>
</evidence>
<evidence type="ECO:0000313" key="9">
    <source>
        <dbReference type="EMBL" id="KAG5669973.1"/>
    </source>
</evidence>
<feature type="compositionally biased region" description="Low complexity" evidence="7">
    <location>
        <begin position="110"/>
        <end position="119"/>
    </location>
</feature>
<dbReference type="GO" id="GO:0005654">
    <property type="term" value="C:nucleoplasm"/>
    <property type="evidence" value="ECO:0007669"/>
    <property type="project" value="TreeGrafter"/>
</dbReference>
<feature type="region of interest" description="Disordered" evidence="7">
    <location>
        <begin position="107"/>
        <end position="126"/>
    </location>
</feature>
<dbReference type="SUPFAM" id="SSF56019">
    <property type="entry name" value="The spindle assembly checkpoint protein mad2"/>
    <property type="match status" value="1"/>
</dbReference>
<dbReference type="Proteomes" id="UP001107558">
    <property type="component" value="Chromosome 3"/>
</dbReference>
<protein>
    <recommendedName>
        <fullName evidence="8">HORMA domain-containing protein</fullName>
    </recommendedName>
</protein>
<comment type="similarity">
    <text evidence="2">Belongs to the MAD2 family.</text>
</comment>
<dbReference type="InterPro" id="IPR003511">
    <property type="entry name" value="HORMA_dom"/>
</dbReference>
<dbReference type="PROSITE" id="PS50815">
    <property type="entry name" value="HORMA"/>
    <property type="match status" value="1"/>
</dbReference>
<dbReference type="OrthoDB" id="1806at2759"/>
<sequence length="211" mass="23957">MSKTATKNCITLKGSAAIIKDYLNYGVNSILFQRGIYPAENFMPQQQYGLTIFMSKDEKIMEFLKNVLGQSENWLAKNQVEKFSLIISNVHTKEVLECWDFKIDSEIPSDQNQDPNIDPNNPPTSSKELKKIQLEIGAVMRQIAATVSYLPLLDCICSFDLLVHTLKDCDVPENWNETENVVIRNKQTVSLKSFSTGLQKVNTVVSYKLNE</sequence>
<organism evidence="9 10">
    <name type="scientific">Polypedilum vanderplanki</name>
    <name type="common">Sleeping chironomid midge</name>
    <dbReference type="NCBI Taxonomy" id="319348"/>
    <lineage>
        <taxon>Eukaryota</taxon>
        <taxon>Metazoa</taxon>
        <taxon>Ecdysozoa</taxon>
        <taxon>Arthropoda</taxon>
        <taxon>Hexapoda</taxon>
        <taxon>Insecta</taxon>
        <taxon>Pterygota</taxon>
        <taxon>Neoptera</taxon>
        <taxon>Endopterygota</taxon>
        <taxon>Diptera</taxon>
        <taxon>Nematocera</taxon>
        <taxon>Chironomoidea</taxon>
        <taxon>Chironomidae</taxon>
        <taxon>Chironominae</taxon>
        <taxon>Polypedilum</taxon>
        <taxon>Polypedilum</taxon>
    </lineage>
</organism>
<evidence type="ECO:0000256" key="4">
    <source>
        <dbReference type="ARBA" id="ARBA00022776"/>
    </source>
</evidence>
<feature type="domain" description="HORMA" evidence="8">
    <location>
        <begin position="13"/>
        <end position="205"/>
    </location>
</feature>